<reference evidence="4 5" key="1">
    <citation type="submission" date="2016-12" db="EMBL/GenBank/DDBJ databases">
        <title>Diversity of luminous bacteria.</title>
        <authorList>
            <person name="Yoshizawa S."/>
            <person name="Kogure K."/>
        </authorList>
    </citation>
    <scope>NUCLEOTIDE SEQUENCE [LARGE SCALE GENOMIC DNA]</scope>
    <source>
        <strain evidence="4 5">LC1-200</strain>
    </source>
</reference>
<comment type="caution">
    <text evidence="4">The sequence shown here is derived from an EMBL/GenBank/DDBJ whole genome shotgun (WGS) entry which is preliminary data.</text>
</comment>
<sequence length="576" mass="66255">MPLPNCLTLEPEQRIIKQLFEAIMFEQLVEIDVGSENGHNTFTWIMAEKHYHVRGHIGAFGRYRLDISTLTIDGQPQLISQSWEDIVRDLPALEQVKLSIIEEFKQTSNLCRWNQDNIPARDSRRQASFIELEAQLDEGHPYHPSFKARTGFNFLDHQCYGPEAGESFCLHWIAIKRTHFRSHLPDEHDRFWSSELDQDHWQTLSFILSQQQGNWQEYALLPVHPWQWRQLHKEDFPSLLDQKIIIDLGELGNQYVASQSVRTLLNVTNKAKANIKLPLNMVNTSSKRTLAGYSVCLAPEISTWLETIVSQDPELSGLDILAEYAGGIYVPLGKTVECDPLSDQLAVIFRESLENKLSPEQTAVPFNALMMVEQDGQPFIEHWIDKYGLVPWLSQLIEVAVIPIWHLLVKYGVGTEPHGQNMVLVHRNGWPEKIIIRDFHESVEYHSEFLSTEFPAPDLALLEPTLAKAPLDIFYAMSSVELLRELVMDTLFIYNLVEVSHLIEWHYGGTERQFWQLVENKLEQYSAAHPELADRIAQLDYQSTSIATESLLARKFQAKKQECHHIVANALSCAFK</sequence>
<dbReference type="Gene3D" id="1.10.510.40">
    <property type="match status" value="1"/>
</dbReference>
<feature type="domain" description="Aerobactin siderophore biosynthesis IucA/IucC N-terminal" evidence="2">
    <location>
        <begin position="128"/>
        <end position="370"/>
    </location>
</feature>
<dbReference type="InterPro" id="IPR037455">
    <property type="entry name" value="LucA/IucC-like"/>
</dbReference>
<evidence type="ECO:0000256" key="1">
    <source>
        <dbReference type="ARBA" id="ARBA00004924"/>
    </source>
</evidence>
<dbReference type="Gene3D" id="6.10.250.3370">
    <property type="match status" value="1"/>
</dbReference>
<dbReference type="OrthoDB" id="495728at2"/>
<evidence type="ECO:0000259" key="2">
    <source>
        <dbReference type="Pfam" id="PF04183"/>
    </source>
</evidence>
<protein>
    <submittedName>
        <fullName evidence="4">Short-chain isoprenyl diphosphate synthase</fullName>
    </submittedName>
</protein>
<evidence type="ECO:0000259" key="3">
    <source>
        <dbReference type="Pfam" id="PF06276"/>
    </source>
</evidence>
<dbReference type="PANTHER" id="PTHR34384">
    <property type="entry name" value="L-2,3-DIAMINOPROPANOATE--CITRATE LIGASE"/>
    <property type="match status" value="1"/>
</dbReference>
<dbReference type="EMBL" id="MSCJ01000001">
    <property type="protein sequence ID" value="PQJ66145.1"/>
    <property type="molecule type" value="Genomic_DNA"/>
</dbReference>
<accession>A0A2S7VW98</accession>
<name>A0A2S7VW98_PHOAN</name>
<proteinExistence type="predicted"/>
<organism evidence="4 5">
    <name type="scientific">Photobacterium angustum</name>
    <dbReference type="NCBI Taxonomy" id="661"/>
    <lineage>
        <taxon>Bacteria</taxon>
        <taxon>Pseudomonadati</taxon>
        <taxon>Pseudomonadota</taxon>
        <taxon>Gammaproteobacteria</taxon>
        <taxon>Vibrionales</taxon>
        <taxon>Vibrionaceae</taxon>
        <taxon>Photobacterium</taxon>
    </lineage>
</organism>
<dbReference type="GO" id="GO:0019290">
    <property type="term" value="P:siderophore biosynthetic process"/>
    <property type="evidence" value="ECO:0007669"/>
    <property type="project" value="InterPro"/>
</dbReference>
<feature type="domain" description="Aerobactin siderophore biosynthesis IucA/IucC-like C-terminal" evidence="3">
    <location>
        <begin position="392"/>
        <end position="557"/>
    </location>
</feature>
<evidence type="ECO:0000313" key="4">
    <source>
        <dbReference type="EMBL" id="PQJ66145.1"/>
    </source>
</evidence>
<dbReference type="Pfam" id="PF06276">
    <property type="entry name" value="FhuF"/>
    <property type="match status" value="1"/>
</dbReference>
<dbReference type="AlphaFoldDB" id="A0A2S7VW98"/>
<dbReference type="Proteomes" id="UP000238730">
    <property type="component" value="Unassembled WGS sequence"/>
</dbReference>
<dbReference type="InterPro" id="IPR007310">
    <property type="entry name" value="Aerobactin_biosyn_IucA/IucC_N"/>
</dbReference>
<dbReference type="RefSeq" id="WP_105059575.1">
    <property type="nucleotide sequence ID" value="NZ_MSCJ01000001.1"/>
</dbReference>
<evidence type="ECO:0000313" key="5">
    <source>
        <dbReference type="Proteomes" id="UP000238730"/>
    </source>
</evidence>
<dbReference type="InterPro" id="IPR022770">
    <property type="entry name" value="IucA/IucC-like_C"/>
</dbReference>
<gene>
    <name evidence="4" type="ORF">BTO08_01275</name>
</gene>
<dbReference type="GO" id="GO:0016881">
    <property type="term" value="F:acid-amino acid ligase activity"/>
    <property type="evidence" value="ECO:0007669"/>
    <property type="project" value="UniProtKB-ARBA"/>
</dbReference>
<dbReference type="PANTHER" id="PTHR34384:SF6">
    <property type="entry name" value="STAPHYLOFERRIN B SYNTHASE"/>
    <property type="match status" value="1"/>
</dbReference>
<dbReference type="Pfam" id="PF04183">
    <property type="entry name" value="IucA_IucC"/>
    <property type="match status" value="1"/>
</dbReference>
<comment type="pathway">
    <text evidence="1">Siderophore biosynthesis.</text>
</comment>